<protein>
    <submittedName>
        <fullName evidence="2">Uncharacterized protein</fullName>
    </submittedName>
</protein>
<dbReference type="Proteomes" id="UP000053257">
    <property type="component" value="Unassembled WGS sequence"/>
</dbReference>
<feature type="region of interest" description="Disordered" evidence="1">
    <location>
        <begin position="143"/>
        <end position="177"/>
    </location>
</feature>
<gene>
    <name evidence="2" type="ORF">PHLGIDRAFT_32223</name>
</gene>
<evidence type="ECO:0000313" key="2">
    <source>
        <dbReference type="EMBL" id="KIP02349.1"/>
    </source>
</evidence>
<accession>A0A0C3NCW5</accession>
<dbReference type="HOGENOM" id="CLU_1378585_0_0_1"/>
<dbReference type="OrthoDB" id="4599877at2759"/>
<dbReference type="AlphaFoldDB" id="A0A0C3NCW5"/>
<evidence type="ECO:0000313" key="3">
    <source>
        <dbReference type="Proteomes" id="UP000053257"/>
    </source>
</evidence>
<dbReference type="EMBL" id="KN840681">
    <property type="protein sequence ID" value="KIP02349.1"/>
    <property type="molecule type" value="Genomic_DNA"/>
</dbReference>
<keyword evidence="3" id="KW-1185">Reference proteome</keyword>
<organism evidence="2 3">
    <name type="scientific">Phlebiopsis gigantea (strain 11061_1 CR5-6)</name>
    <name type="common">White-rot fungus</name>
    <name type="synonym">Peniophora gigantea</name>
    <dbReference type="NCBI Taxonomy" id="745531"/>
    <lineage>
        <taxon>Eukaryota</taxon>
        <taxon>Fungi</taxon>
        <taxon>Dikarya</taxon>
        <taxon>Basidiomycota</taxon>
        <taxon>Agaricomycotina</taxon>
        <taxon>Agaricomycetes</taxon>
        <taxon>Polyporales</taxon>
        <taxon>Phanerochaetaceae</taxon>
        <taxon>Phlebiopsis</taxon>
    </lineage>
</organism>
<feature type="compositionally biased region" description="Polar residues" evidence="1">
    <location>
        <begin position="160"/>
        <end position="174"/>
    </location>
</feature>
<name>A0A0C3NCW5_PHLG1</name>
<sequence>MSQNIPVRTEDDAAAAISRQIEGCIADLRRTHTTSGFNEEMRRFCADEVLPTLRDFANRNRDGTVEDTIVVGRYELESHREDYQLVCQVAIEVDADSANPDLGQTPHFGCEVYWANREACSRAGGTLGPRRGVRERKIHALLPDGHTPPYVRPASERAPQPSTSYQHSTQSGAVKQSGKPVVIYKATHINNKYHAKEL</sequence>
<proteinExistence type="predicted"/>
<reference evidence="2 3" key="1">
    <citation type="journal article" date="2014" name="PLoS Genet.">
        <title>Analysis of the Phlebiopsis gigantea genome, transcriptome and secretome provides insight into its pioneer colonization strategies of wood.</title>
        <authorList>
            <person name="Hori C."/>
            <person name="Ishida T."/>
            <person name="Igarashi K."/>
            <person name="Samejima M."/>
            <person name="Suzuki H."/>
            <person name="Master E."/>
            <person name="Ferreira P."/>
            <person name="Ruiz-Duenas F.J."/>
            <person name="Held B."/>
            <person name="Canessa P."/>
            <person name="Larrondo L.F."/>
            <person name="Schmoll M."/>
            <person name="Druzhinina I.S."/>
            <person name="Kubicek C.P."/>
            <person name="Gaskell J.A."/>
            <person name="Kersten P."/>
            <person name="St John F."/>
            <person name="Glasner J."/>
            <person name="Sabat G."/>
            <person name="Splinter BonDurant S."/>
            <person name="Syed K."/>
            <person name="Yadav J."/>
            <person name="Mgbeahuruike A.C."/>
            <person name="Kovalchuk A."/>
            <person name="Asiegbu F.O."/>
            <person name="Lackner G."/>
            <person name="Hoffmeister D."/>
            <person name="Rencoret J."/>
            <person name="Gutierrez A."/>
            <person name="Sun H."/>
            <person name="Lindquist E."/>
            <person name="Barry K."/>
            <person name="Riley R."/>
            <person name="Grigoriev I.V."/>
            <person name="Henrissat B."/>
            <person name="Kues U."/>
            <person name="Berka R.M."/>
            <person name="Martinez A.T."/>
            <person name="Covert S.F."/>
            <person name="Blanchette R.A."/>
            <person name="Cullen D."/>
        </authorList>
    </citation>
    <scope>NUCLEOTIDE SEQUENCE [LARGE SCALE GENOMIC DNA]</scope>
    <source>
        <strain evidence="2 3">11061_1 CR5-6</strain>
    </source>
</reference>
<evidence type="ECO:0000256" key="1">
    <source>
        <dbReference type="SAM" id="MobiDB-lite"/>
    </source>
</evidence>